<name>A0A448XDE3_9PLAT</name>
<gene>
    <name evidence="1" type="ORF">PXEA_LOCUS27370</name>
</gene>
<comment type="caution">
    <text evidence="1">The sequence shown here is derived from an EMBL/GenBank/DDBJ whole genome shotgun (WGS) entry which is preliminary data.</text>
</comment>
<evidence type="ECO:0000313" key="1">
    <source>
        <dbReference type="EMBL" id="VEL33930.1"/>
    </source>
</evidence>
<evidence type="ECO:0000313" key="2">
    <source>
        <dbReference type="Proteomes" id="UP000784294"/>
    </source>
</evidence>
<keyword evidence="2" id="KW-1185">Reference proteome</keyword>
<dbReference type="EMBL" id="CAAALY010246679">
    <property type="protein sequence ID" value="VEL33930.1"/>
    <property type="molecule type" value="Genomic_DNA"/>
</dbReference>
<protein>
    <submittedName>
        <fullName evidence="1">Uncharacterized protein</fullName>
    </submittedName>
</protein>
<proteinExistence type="predicted"/>
<sequence length="101" mass="11683">MVAISRPLLQAYSLNMQMDMLIVNVCLMSRYICEYLDADEGSRCSWRLNDPYWPQRRRVCSKDGKASGHVKLICLTTSRLKVSSQPSTEAYSNRKTKMRDD</sequence>
<reference evidence="1" key="1">
    <citation type="submission" date="2018-11" db="EMBL/GenBank/DDBJ databases">
        <authorList>
            <consortium name="Pathogen Informatics"/>
        </authorList>
    </citation>
    <scope>NUCLEOTIDE SEQUENCE</scope>
</reference>
<dbReference type="AlphaFoldDB" id="A0A448XDE3"/>
<accession>A0A448XDE3</accession>
<organism evidence="1 2">
    <name type="scientific">Protopolystoma xenopodis</name>
    <dbReference type="NCBI Taxonomy" id="117903"/>
    <lineage>
        <taxon>Eukaryota</taxon>
        <taxon>Metazoa</taxon>
        <taxon>Spiralia</taxon>
        <taxon>Lophotrochozoa</taxon>
        <taxon>Platyhelminthes</taxon>
        <taxon>Monogenea</taxon>
        <taxon>Polyopisthocotylea</taxon>
        <taxon>Polystomatidea</taxon>
        <taxon>Polystomatidae</taxon>
        <taxon>Protopolystoma</taxon>
    </lineage>
</organism>
<dbReference type="Proteomes" id="UP000784294">
    <property type="component" value="Unassembled WGS sequence"/>
</dbReference>